<evidence type="ECO:0000259" key="6">
    <source>
        <dbReference type="Pfam" id="PF13871"/>
    </source>
</evidence>
<dbReference type="FunFam" id="3.40.50.300:FF:000282">
    <property type="entry name" value="Strawberry notch homolog 1 (Drosophila)"/>
    <property type="match status" value="1"/>
</dbReference>
<feature type="compositionally biased region" description="Low complexity" evidence="5">
    <location>
        <begin position="1373"/>
        <end position="1382"/>
    </location>
</feature>
<proteinExistence type="inferred from homology"/>
<evidence type="ECO:0000256" key="5">
    <source>
        <dbReference type="SAM" id="MobiDB-lite"/>
    </source>
</evidence>
<sequence>MHQSQSRNAPTVKSQCSNRSHNAPLLGQNKFQDLLSAALSESGLGDDLNDAAADHLQNDIVNIPSNVHAPTIGAVSYVPVHSVVQAPQTVITRVQPGNIPCSVVRVPTATTRVRTVTANSTNAGVKRIIVRAVVPQSLAGRRFSVPVSGQMVNIARSTAGTQGFPGNIRVIRIPVSSGSKVVTLPLSTKPGGKIVLPASALSGQMTGAPKIVTFGSATNSGASNRVVPVNISNAVTSTGKSAMTQVLLPQGSVAGSLRNVTAGTHNHIAIVTQASGVSSIIRLVSASASGTTQRGADAVPKAVSVAMPTTVLSVAPSSATSSSVQQVVRVTSQPQIQQHKVALTNVGNSAIVGVHSAASVAGLNAHITTRLEATKTTANVVSVTSSSTKIGQCSRDVVNYDKTDCGGGNTSAVQVTGVATTALTSASMTSASVTSASAPPPSTDPTTTVVVDGGVNPTVTVSSCVTTAVTSTDSVARSEDVTMEETDSSTVDDKTGTNASDHEEKAIEGTSEGISMDFGSCDADLFSQALMQLTDTNAKAAEFEAEMKAKNLATTSATKTITAPSVVAAPKPIMQSVQSSRPTIGQITAAPASTTVRVIPACPRTQPSMNAGTHMVNLSQSLLRQTTYPMTPGSVQRSATPQGNVIRISMPKSSIGGATRSIVIPSGLLGNTMVRVQQPQGIVGMQQIRLPVRGQAIYSTSSGGVRQQAFIGQSQRNVVYTTKVLPGGMMQTLATAQYGIPSGGAGVRTTMLSMGQKLYPAGTTVMVNSRSRSNSPAPVVYGGADGASLSNGMIKAKLTDRDVSRLWVNEDLKLKKMNAFNPGEGGQMGYMNDVEEEVEEAEEEELGHTETYANYMPAKLKLGQRHPDPVVETSSLSSVEPSNIWYHLSIPESTIDYGYLSALQLEAVVYTCQKHQVFLPCGDRAGFLIGDGAGVGKGRTIAGIIYENYLQGRKRSLWLSVSNDLRVDAERDLRDIGASKIEVYPLNKFKYAKISSHINNSVKKGVIFATYSSLIGESQSGGKYRTRFKQLLHWMGKEFDGVIVFDECHKAKNLCPVGSSKPTKTGMTVLELQKRLPKARIVYASATGASEPKNMAYMNRLGLWGEGTPFREFSDFIQAVEKRGVGAMEMVAMDMKLRGMYIARQLSFQGVTFRIEEISISENYKNIYNAAVTLWVDARDKFQRAADLIDAEQRMKKGMWGQFWSAHQRFFKYLCISAKVAHCVQLAREAVKNGKCVVIGLQSTGEARTLEQLEECGGELNDFVSTAKGVFQTLVEKHFPAPDRRKTHDLFGLGSSLFGESPQSSPTPLSGKRKKDLGSKGKKKRKMMSGFSDDSDDSNSKDKGDSSSAPSSASDSDSAQSGSDSDDMDGDSGDSNPFGSGSDSDDDPWLKKAKVKKDKKKMKQKKAKKKKKKKKHSKKSKSKNDSDFDSDIDDQFDKALEAAGLKATSENSSNPFSQFTNKNKKAPLAPGMDAVDAAIAMKTDLLEKIEKLGDKLPPNTIDELIDSFGGPEAVAEMTGRKGRVVSTENGSIQYESRSEVDVPLEILNLTEKQRFMDGEKNIAIISEAASSGISLQADRREINQKRRVHITLELPWSADRAIQQFGRTHRSNQVSAPQYVFLISELAGERRFASTVAKRLESLGALTHGDRRATETRDLSRFNIDNKYGRAALESTMKSIVGLEAALVKPPAEYPGNFFEDAKTALIGVGLITIDERYGMPVLEKDYNSISKFLNRLLGIEVTLQNAFFRYFMNTLSAIILQAKRNGRWDMGILDLGAGSEDVKKIHTKTFVGNFSGTTTKTELHTVVVERGLQWEAALDIWKDHTGNDDGFYISSQIRNEKRTAILVTLMTRKKRERLYGVYRPNTGLQPRYEVLEELKKKYRKVLPDEARDYWQDQYNTSATVCVHAYWKGNCKRANVGLSCEVGLRTRTYHILSGSVLSVWTKVESVLASLPGGNATRMQIIRLRTDDGKRIVGSLIPSVALLPLINVLSQNSDKMIDTQHAAPPSEAGDASQHLMSTHQLTSRVAASTQGSCLTGQSATNNNWPQQSPQAQPQQHLSMPMFL</sequence>
<evidence type="ECO:0000259" key="7">
    <source>
        <dbReference type="Pfam" id="PF13872"/>
    </source>
</evidence>
<keyword evidence="3" id="KW-0175">Coiled coil</keyword>
<feature type="region of interest" description="Disordered" evidence="5">
    <location>
        <begin position="2002"/>
        <end position="2066"/>
    </location>
</feature>
<feature type="region of interest" description="Disordered" evidence="5">
    <location>
        <begin position="1445"/>
        <end position="1465"/>
    </location>
</feature>
<dbReference type="InterPro" id="IPR057332">
    <property type="entry name" value="SBNO_a/b_dom"/>
</dbReference>
<feature type="compositionally biased region" description="Basic and acidic residues" evidence="5">
    <location>
        <begin position="491"/>
        <end position="506"/>
    </location>
</feature>
<comment type="caution">
    <text evidence="9">The sequence shown here is derived from an EMBL/GenBank/DDBJ whole genome shotgun (WGS) entry which is preliminary data.</text>
</comment>
<name>A0AAD9UJM9_RIDPI</name>
<evidence type="ECO:0000256" key="3">
    <source>
        <dbReference type="ARBA" id="ARBA00023054"/>
    </source>
</evidence>
<comment type="similarity">
    <text evidence="2">Belongs to the SBNO family.</text>
</comment>
<dbReference type="PANTHER" id="PTHR12706:SF30">
    <property type="entry name" value="PROTEIN STRAWBERRY NOTCH-RELATED"/>
    <property type="match status" value="1"/>
</dbReference>
<dbReference type="InterPro" id="IPR026937">
    <property type="entry name" value="SBNO_Helicase_C_dom"/>
</dbReference>
<feature type="compositionally biased region" description="Low complexity" evidence="5">
    <location>
        <begin position="2048"/>
        <end position="2058"/>
    </location>
</feature>
<feature type="region of interest" description="Disordered" evidence="5">
    <location>
        <begin position="1290"/>
        <end position="1432"/>
    </location>
</feature>
<evidence type="ECO:0000313" key="9">
    <source>
        <dbReference type="EMBL" id="KAK2191697.1"/>
    </source>
</evidence>
<feature type="compositionally biased region" description="Basic residues" evidence="5">
    <location>
        <begin position="1311"/>
        <end position="1327"/>
    </location>
</feature>
<feature type="region of interest" description="Disordered" evidence="5">
    <location>
        <begin position="1"/>
        <end position="23"/>
    </location>
</feature>
<protein>
    <submittedName>
        <fullName evidence="9">Uncharacterized protein</fullName>
    </submittedName>
</protein>
<dbReference type="Pfam" id="PF25373">
    <property type="entry name" value="SBNO"/>
    <property type="match status" value="1"/>
</dbReference>
<keyword evidence="10" id="KW-1185">Reference proteome</keyword>
<feature type="compositionally biased region" description="Basic residues" evidence="5">
    <location>
        <begin position="1391"/>
        <end position="1421"/>
    </location>
</feature>
<gene>
    <name evidence="9" type="ORF">NP493_47g01001</name>
</gene>
<dbReference type="GO" id="GO:0009967">
    <property type="term" value="P:positive regulation of signal transduction"/>
    <property type="evidence" value="ECO:0007669"/>
    <property type="project" value="UniProtKB-ARBA"/>
</dbReference>
<feature type="domain" description="SBNO alpha/beta" evidence="8">
    <location>
        <begin position="1813"/>
        <end position="1929"/>
    </location>
</feature>
<dbReference type="Pfam" id="PF13871">
    <property type="entry name" value="Helicase_C_4"/>
    <property type="match status" value="1"/>
</dbReference>
<dbReference type="GO" id="GO:0042393">
    <property type="term" value="F:histone binding"/>
    <property type="evidence" value="ECO:0007669"/>
    <property type="project" value="TreeGrafter"/>
</dbReference>
<evidence type="ECO:0000256" key="4">
    <source>
        <dbReference type="ARBA" id="ARBA00023242"/>
    </source>
</evidence>
<evidence type="ECO:0000313" key="10">
    <source>
        <dbReference type="Proteomes" id="UP001209878"/>
    </source>
</evidence>
<feature type="compositionally biased region" description="Polar residues" evidence="5">
    <location>
        <begin position="2017"/>
        <end position="2047"/>
    </location>
</feature>
<dbReference type="SUPFAM" id="SSF52540">
    <property type="entry name" value="P-loop containing nucleoside triphosphate hydrolases"/>
    <property type="match status" value="2"/>
</dbReference>
<dbReference type="InterPro" id="IPR039187">
    <property type="entry name" value="SNO_AAA"/>
</dbReference>
<dbReference type="Proteomes" id="UP001209878">
    <property type="component" value="Unassembled WGS sequence"/>
</dbReference>
<feature type="region of interest" description="Disordered" evidence="5">
    <location>
        <begin position="475"/>
        <end position="506"/>
    </location>
</feature>
<organism evidence="9 10">
    <name type="scientific">Ridgeia piscesae</name>
    <name type="common">Tubeworm</name>
    <dbReference type="NCBI Taxonomy" id="27915"/>
    <lineage>
        <taxon>Eukaryota</taxon>
        <taxon>Metazoa</taxon>
        <taxon>Spiralia</taxon>
        <taxon>Lophotrochozoa</taxon>
        <taxon>Annelida</taxon>
        <taxon>Polychaeta</taxon>
        <taxon>Sedentaria</taxon>
        <taxon>Canalipalpata</taxon>
        <taxon>Sabellida</taxon>
        <taxon>Siboglinidae</taxon>
        <taxon>Ridgeia</taxon>
    </lineage>
</organism>
<dbReference type="GO" id="GO:0031490">
    <property type="term" value="F:chromatin DNA binding"/>
    <property type="evidence" value="ECO:0007669"/>
    <property type="project" value="TreeGrafter"/>
</dbReference>
<dbReference type="EMBL" id="JAODUO010000047">
    <property type="protein sequence ID" value="KAK2191697.1"/>
    <property type="molecule type" value="Genomic_DNA"/>
</dbReference>
<dbReference type="PANTHER" id="PTHR12706">
    <property type="entry name" value="STRAWBERRY NOTCH-RELATED"/>
    <property type="match status" value="1"/>
</dbReference>
<dbReference type="InterPro" id="IPR027417">
    <property type="entry name" value="P-loop_NTPase"/>
</dbReference>
<evidence type="ECO:0000256" key="1">
    <source>
        <dbReference type="ARBA" id="ARBA00004123"/>
    </source>
</evidence>
<dbReference type="GO" id="GO:0006355">
    <property type="term" value="P:regulation of DNA-templated transcription"/>
    <property type="evidence" value="ECO:0007669"/>
    <property type="project" value="InterPro"/>
</dbReference>
<evidence type="ECO:0000256" key="2">
    <source>
        <dbReference type="ARBA" id="ARBA00006992"/>
    </source>
</evidence>
<feature type="domain" description="Strawberry notch AAA" evidence="7">
    <location>
        <begin position="865"/>
        <end position="1170"/>
    </location>
</feature>
<feature type="compositionally biased region" description="Low complexity" evidence="5">
    <location>
        <begin position="1346"/>
        <end position="1363"/>
    </location>
</feature>
<dbReference type="Pfam" id="PF13872">
    <property type="entry name" value="AAA_34"/>
    <property type="match status" value="1"/>
</dbReference>
<feature type="domain" description="Strawberry notch helicase C" evidence="6">
    <location>
        <begin position="1499"/>
        <end position="1775"/>
    </location>
</feature>
<accession>A0AAD9UJM9</accession>
<evidence type="ECO:0000259" key="8">
    <source>
        <dbReference type="Pfam" id="PF25373"/>
    </source>
</evidence>
<comment type="subcellular location">
    <subcellularLocation>
        <location evidence="1">Nucleus</location>
    </subcellularLocation>
</comment>
<dbReference type="GO" id="GO:0005634">
    <property type="term" value="C:nucleus"/>
    <property type="evidence" value="ECO:0007669"/>
    <property type="project" value="UniProtKB-SubCell"/>
</dbReference>
<reference evidence="9" key="1">
    <citation type="journal article" date="2023" name="Mol. Biol. Evol.">
        <title>Third-Generation Sequencing Reveals the Adaptive Role of the Epigenome in Three Deep-Sea Polychaetes.</title>
        <authorList>
            <person name="Perez M."/>
            <person name="Aroh O."/>
            <person name="Sun Y."/>
            <person name="Lan Y."/>
            <person name="Juniper S.K."/>
            <person name="Young C.R."/>
            <person name="Angers B."/>
            <person name="Qian P.Y."/>
        </authorList>
    </citation>
    <scope>NUCLEOTIDE SEQUENCE</scope>
    <source>
        <strain evidence="9">R07B-5</strain>
    </source>
</reference>
<feature type="compositionally biased region" description="Polar residues" evidence="5">
    <location>
        <begin position="1448"/>
        <end position="1461"/>
    </location>
</feature>
<dbReference type="InterPro" id="IPR026741">
    <property type="entry name" value="SNO"/>
</dbReference>
<dbReference type="Gene3D" id="3.40.50.300">
    <property type="entry name" value="P-loop containing nucleotide triphosphate hydrolases"/>
    <property type="match status" value="2"/>
</dbReference>
<feature type="compositionally biased region" description="Polar residues" evidence="5">
    <location>
        <begin position="1"/>
        <end position="21"/>
    </location>
</feature>
<keyword evidence="4" id="KW-0539">Nucleus</keyword>